<sequence>MEKLNEPDQHDAQLVADKVLADCEGSKDDALLLLAQLLINARRGMCAGFLRLGPPNTRSIP</sequence>
<evidence type="ECO:0000313" key="2">
    <source>
        <dbReference type="Proteomes" id="UP000654452"/>
    </source>
</evidence>
<keyword evidence="2" id="KW-1185">Reference proteome</keyword>
<dbReference type="RefSeq" id="WP_200487905.1">
    <property type="nucleotide sequence ID" value="NZ_JAEPIV010000072.1"/>
</dbReference>
<proteinExistence type="predicted"/>
<gene>
    <name evidence="1" type="ORF">JJL56_32535</name>
</gene>
<dbReference type="Proteomes" id="UP000654452">
    <property type="component" value="Unassembled WGS sequence"/>
</dbReference>
<dbReference type="EMBL" id="JAEPIV010000072">
    <property type="protein sequence ID" value="MBK4723570.1"/>
    <property type="molecule type" value="Genomic_DNA"/>
</dbReference>
<reference evidence="1 2" key="1">
    <citation type="submission" date="2021-01" db="EMBL/GenBank/DDBJ databases">
        <title>Azospirillum sp. YIM DDC1 draft genome.</title>
        <authorList>
            <person name="Wang Y.-X."/>
        </authorList>
    </citation>
    <scope>NUCLEOTIDE SEQUENCE [LARGE SCALE GENOMIC DNA]</scope>
    <source>
        <strain evidence="1 2">YIM DDC1</strain>
    </source>
</reference>
<evidence type="ECO:0000313" key="1">
    <source>
        <dbReference type="EMBL" id="MBK4723570.1"/>
    </source>
</evidence>
<accession>A0ABS1I994</accession>
<name>A0ABS1I994_9PROT</name>
<comment type="caution">
    <text evidence="1">The sequence shown here is derived from an EMBL/GenBank/DDBJ whole genome shotgun (WGS) entry which is preliminary data.</text>
</comment>
<protein>
    <submittedName>
        <fullName evidence="1">Uncharacterized protein</fullName>
    </submittedName>
</protein>
<organism evidence="1 2">
    <name type="scientific">Azospirillum aestuarii</name>
    <dbReference type="NCBI Taxonomy" id="2802052"/>
    <lineage>
        <taxon>Bacteria</taxon>
        <taxon>Pseudomonadati</taxon>
        <taxon>Pseudomonadota</taxon>
        <taxon>Alphaproteobacteria</taxon>
        <taxon>Rhodospirillales</taxon>
        <taxon>Azospirillaceae</taxon>
        <taxon>Azospirillum</taxon>
    </lineage>
</organism>